<comment type="caution">
    <text evidence="1">The sequence shown here is derived from an EMBL/GenBank/DDBJ whole genome shotgun (WGS) entry which is preliminary data.</text>
</comment>
<name>A0ABT3PUJ4_9BACT</name>
<sequence>MRYLAALDHDHLDNGIFLTALARSLAQQQQSDNNIRSIIVHTDSEYTERIIQTGVMREEATIRSLKDLNKRLVALLADEGVSTIGINPYKRNFITLKDGNLQLDRTFLENISDQPVLLISTLVQDLDRNKEISVELPKLLSFLQKELNSDELVIFSKSDKAEIFTNNMPSKISWESMDKEFRNVQIPDEFSKLNRRCYLTTAQDFGQFPSLENAILIVE</sequence>
<evidence type="ECO:0000313" key="1">
    <source>
        <dbReference type="EMBL" id="MCW9711511.1"/>
    </source>
</evidence>
<dbReference type="Proteomes" id="UP001207337">
    <property type="component" value="Unassembled WGS sequence"/>
</dbReference>
<proteinExistence type="predicted"/>
<dbReference type="EMBL" id="JAJNDC010000001">
    <property type="protein sequence ID" value="MCW9711511.1"/>
    <property type="molecule type" value="Genomic_DNA"/>
</dbReference>
<accession>A0ABT3PUJ4</accession>
<organism evidence="1 2">
    <name type="scientific">Fodinibius salicampi</name>
    <dbReference type="NCBI Taxonomy" id="1920655"/>
    <lineage>
        <taxon>Bacteria</taxon>
        <taxon>Pseudomonadati</taxon>
        <taxon>Balneolota</taxon>
        <taxon>Balneolia</taxon>
        <taxon>Balneolales</taxon>
        <taxon>Balneolaceae</taxon>
        <taxon>Fodinibius</taxon>
    </lineage>
</organism>
<gene>
    <name evidence="1" type="ORF">LQ318_01225</name>
</gene>
<reference evidence="1 2" key="1">
    <citation type="submission" date="2021-11" db="EMBL/GenBank/DDBJ databases">
        <title>Aliifidinibius sp. nov., a new bacterium isolated from saline soil.</title>
        <authorList>
            <person name="Galisteo C."/>
            <person name="De La Haba R."/>
            <person name="Sanchez-Porro C."/>
            <person name="Ventosa A."/>
        </authorList>
    </citation>
    <scope>NUCLEOTIDE SEQUENCE [LARGE SCALE GENOMIC DNA]</scope>
    <source>
        <strain evidence="1 2">KACC 190600</strain>
    </source>
</reference>
<dbReference type="RefSeq" id="WP_265786786.1">
    <property type="nucleotide sequence ID" value="NZ_BAABRS010000001.1"/>
</dbReference>
<keyword evidence="2" id="KW-1185">Reference proteome</keyword>
<protein>
    <submittedName>
        <fullName evidence="1">Uncharacterized protein</fullName>
    </submittedName>
</protein>
<evidence type="ECO:0000313" key="2">
    <source>
        <dbReference type="Proteomes" id="UP001207337"/>
    </source>
</evidence>